<evidence type="ECO:0000313" key="2">
    <source>
        <dbReference type="EMBL" id="RIJ34312.1"/>
    </source>
</evidence>
<dbReference type="OrthoDB" id="1884322at2"/>
<evidence type="ECO:0000313" key="3">
    <source>
        <dbReference type="Proteomes" id="UP000266005"/>
    </source>
</evidence>
<dbReference type="Proteomes" id="UP000266005">
    <property type="component" value="Unassembled WGS sequence"/>
</dbReference>
<accession>A0A399RWZ9</accession>
<evidence type="ECO:0000259" key="1">
    <source>
        <dbReference type="Pfam" id="PF13354"/>
    </source>
</evidence>
<dbReference type="AlphaFoldDB" id="A0A399RWZ9"/>
<dbReference type="GO" id="GO:0030655">
    <property type="term" value="P:beta-lactam antibiotic catabolic process"/>
    <property type="evidence" value="ECO:0007669"/>
    <property type="project" value="InterPro"/>
</dbReference>
<dbReference type="InterPro" id="IPR045155">
    <property type="entry name" value="Beta-lactam_cat"/>
</dbReference>
<dbReference type="GO" id="GO:0008800">
    <property type="term" value="F:beta-lactamase activity"/>
    <property type="evidence" value="ECO:0007669"/>
    <property type="project" value="InterPro"/>
</dbReference>
<dbReference type="InterPro" id="IPR012338">
    <property type="entry name" value="Beta-lactam/transpept-like"/>
</dbReference>
<dbReference type="SUPFAM" id="SSF56601">
    <property type="entry name" value="beta-lactamase/transpeptidase-like"/>
    <property type="match status" value="1"/>
</dbReference>
<proteinExistence type="predicted"/>
<organism evidence="2 3">
    <name type="scientific">Pontibacter oryzae</name>
    <dbReference type="NCBI Taxonomy" id="2304593"/>
    <lineage>
        <taxon>Bacteria</taxon>
        <taxon>Pseudomonadati</taxon>
        <taxon>Bacteroidota</taxon>
        <taxon>Cytophagia</taxon>
        <taxon>Cytophagales</taxon>
        <taxon>Hymenobacteraceae</taxon>
        <taxon>Pontibacter</taxon>
    </lineage>
</organism>
<name>A0A399RWZ9_9BACT</name>
<dbReference type="Pfam" id="PF13354">
    <property type="entry name" value="Beta-lactamase2"/>
    <property type="match status" value="1"/>
</dbReference>
<keyword evidence="3" id="KW-1185">Reference proteome</keyword>
<dbReference type="EMBL" id="QWGE01000005">
    <property type="protein sequence ID" value="RIJ34312.1"/>
    <property type="molecule type" value="Genomic_DNA"/>
</dbReference>
<protein>
    <recommendedName>
        <fullName evidence="1">Beta-lactamase class A catalytic domain-containing protein</fullName>
    </recommendedName>
</protein>
<feature type="domain" description="Beta-lactamase class A catalytic" evidence="1">
    <location>
        <begin position="86"/>
        <end position="367"/>
    </location>
</feature>
<gene>
    <name evidence="2" type="ORF">D1627_15430</name>
</gene>
<comment type="caution">
    <text evidence="2">The sequence shown here is derived from an EMBL/GenBank/DDBJ whole genome shotgun (WGS) entry which is preliminary data.</text>
</comment>
<sequence length="429" mass="49450">MKRGNASWRFCLSILLSFVLALAYSFIPLSAMAQQPTNSKLLRKIMRKHPEQFKHILAAPEKYRVQVLYTQIDRDAQNRPAFASHTFHVNPEEYFYPASTVKLPAAALALEKLNALGLDKYTSVKIDSAWSGQSAVSTDHTSESGLPSLAHYIKKVLLVSDNDAYNRLYEFLGQQQLNEGLQGKGFREARLTHRLSIFLSPEENSRTNPFTFYQGNNILYRQPEAVYTSLPPNALQNTLLGKGYYQSDQLVEQPMDFSAKNYISVEVLQGVLKSILFPEAVETKQRFNLSPQDYTFLYKYMSMLPRESRYPKYDPKEYPDSYAKFLMFGNETAAIPEHIRIFNKIGDAYGFMIDNAYIVDFKNKVEFMLTAVIYVNEDEVLNDGKYEYETIGFPFMKNLGQAVYQYELGRKRKHQPDLSRFKIDYSSTF</sequence>
<dbReference type="Gene3D" id="3.40.710.10">
    <property type="entry name" value="DD-peptidase/beta-lactamase superfamily"/>
    <property type="match status" value="1"/>
</dbReference>
<reference evidence="3" key="1">
    <citation type="submission" date="2018-08" db="EMBL/GenBank/DDBJ databases">
        <title>Mucilaginibacter sp. MYSH2.</title>
        <authorList>
            <person name="Seo T."/>
        </authorList>
    </citation>
    <scope>NUCLEOTIDE SEQUENCE [LARGE SCALE GENOMIC DNA]</scope>
    <source>
        <strain evidence="3">KIRAN</strain>
    </source>
</reference>
<dbReference type="RefSeq" id="WP_119433172.1">
    <property type="nucleotide sequence ID" value="NZ_QWGE01000005.1"/>
</dbReference>